<sequence>MDPRIAMTGPEFDPATVYRPLVWLPVELRLLVLLAAVLVASAGCTVAWISGPQYPPSRNICRVDETARTDCVHVTPTVSPTAGVRR</sequence>
<reference evidence="2 3" key="1">
    <citation type="journal article" date="2019" name="ACS Chem. Biol.">
        <title>Identification and Mobilization of a Cryptic Antibiotic Biosynthesis Gene Locus from a Human-Pathogenic Nocardia Isolate.</title>
        <authorList>
            <person name="Herisse M."/>
            <person name="Ishida K."/>
            <person name="Porter J.L."/>
            <person name="Howden B."/>
            <person name="Hertweck C."/>
            <person name="Stinear T.P."/>
            <person name="Pidot S.J."/>
        </authorList>
    </citation>
    <scope>NUCLEOTIDE SEQUENCE [LARGE SCALE GENOMIC DNA]</scope>
    <source>
        <strain evidence="2 3">AUSMDU00012717</strain>
    </source>
</reference>
<dbReference type="KEGG" id="nah:F5544_13745"/>
<evidence type="ECO:0000256" key="1">
    <source>
        <dbReference type="SAM" id="Phobius"/>
    </source>
</evidence>
<protein>
    <submittedName>
        <fullName evidence="2">Uncharacterized protein</fullName>
    </submittedName>
</protein>
<organism evidence="2 3">
    <name type="scientific">Nocardia arthritidis</name>
    <dbReference type="NCBI Taxonomy" id="228602"/>
    <lineage>
        <taxon>Bacteria</taxon>
        <taxon>Bacillati</taxon>
        <taxon>Actinomycetota</taxon>
        <taxon>Actinomycetes</taxon>
        <taxon>Mycobacteriales</taxon>
        <taxon>Nocardiaceae</taxon>
        <taxon>Nocardia</taxon>
    </lineage>
</organism>
<keyword evidence="1" id="KW-0472">Membrane</keyword>
<dbReference type="Proteomes" id="UP000503540">
    <property type="component" value="Chromosome"/>
</dbReference>
<accession>A0A6G9YC36</accession>
<proteinExistence type="predicted"/>
<keyword evidence="1" id="KW-1133">Transmembrane helix</keyword>
<keyword evidence="1" id="KW-0812">Transmembrane</keyword>
<dbReference type="EMBL" id="CP046172">
    <property type="protein sequence ID" value="QIS10637.1"/>
    <property type="molecule type" value="Genomic_DNA"/>
</dbReference>
<dbReference type="RefSeq" id="WP_167473582.1">
    <property type="nucleotide sequence ID" value="NZ_CP046172.1"/>
</dbReference>
<gene>
    <name evidence="2" type="ORF">F5544_13745</name>
</gene>
<evidence type="ECO:0000313" key="3">
    <source>
        <dbReference type="Proteomes" id="UP000503540"/>
    </source>
</evidence>
<name>A0A6G9YC36_9NOCA</name>
<dbReference type="AlphaFoldDB" id="A0A6G9YC36"/>
<evidence type="ECO:0000313" key="2">
    <source>
        <dbReference type="EMBL" id="QIS10637.1"/>
    </source>
</evidence>
<feature type="transmembrane region" description="Helical" evidence="1">
    <location>
        <begin position="28"/>
        <end position="49"/>
    </location>
</feature>
<keyword evidence="3" id="KW-1185">Reference proteome</keyword>